<comment type="caution">
    <text evidence="1">The sequence shown here is derived from an EMBL/GenBank/DDBJ whole genome shotgun (WGS) entry which is preliminary data.</text>
</comment>
<organism evidence="1 2">
    <name type="scientific">Trichonephila clavata</name>
    <name type="common">Joro spider</name>
    <name type="synonym">Nephila clavata</name>
    <dbReference type="NCBI Taxonomy" id="2740835"/>
    <lineage>
        <taxon>Eukaryota</taxon>
        <taxon>Metazoa</taxon>
        <taxon>Ecdysozoa</taxon>
        <taxon>Arthropoda</taxon>
        <taxon>Chelicerata</taxon>
        <taxon>Arachnida</taxon>
        <taxon>Araneae</taxon>
        <taxon>Araneomorphae</taxon>
        <taxon>Entelegynae</taxon>
        <taxon>Araneoidea</taxon>
        <taxon>Nephilidae</taxon>
        <taxon>Trichonephila</taxon>
    </lineage>
</organism>
<protein>
    <submittedName>
        <fullName evidence="1">Uncharacterized protein</fullName>
    </submittedName>
</protein>
<gene>
    <name evidence="1" type="ORF">TNCT_564721</name>
</gene>
<sequence length="130" mass="14844">MRRFGPAFTIGSEPESLIRVVKLHGNNGTRIGVHLTGVSMKHSLLIFDQKEKAIFWGLKKDFITFICIHEKGRGEYHILMRVLVLLVWIGLSESMYCVWQFDPSDETVVPEIVKPPEESVKEDSSSDNKK</sequence>
<reference evidence="1" key="1">
    <citation type="submission" date="2020-07" db="EMBL/GenBank/DDBJ databases">
        <title>Multicomponent nature underlies the extraordinary mechanical properties of spider dragline silk.</title>
        <authorList>
            <person name="Kono N."/>
            <person name="Nakamura H."/>
            <person name="Mori M."/>
            <person name="Yoshida Y."/>
            <person name="Ohtoshi R."/>
            <person name="Malay A.D."/>
            <person name="Moran D.A.P."/>
            <person name="Tomita M."/>
            <person name="Numata K."/>
            <person name="Arakawa K."/>
        </authorList>
    </citation>
    <scope>NUCLEOTIDE SEQUENCE</scope>
</reference>
<dbReference type="AlphaFoldDB" id="A0A8X6J8F4"/>
<evidence type="ECO:0000313" key="2">
    <source>
        <dbReference type="Proteomes" id="UP000887116"/>
    </source>
</evidence>
<keyword evidence="2" id="KW-1185">Reference proteome</keyword>
<proteinExistence type="predicted"/>
<dbReference type="Proteomes" id="UP000887116">
    <property type="component" value="Unassembled WGS sequence"/>
</dbReference>
<accession>A0A8X6J8F4</accession>
<dbReference type="EMBL" id="BMAO01018621">
    <property type="protein sequence ID" value="GFR24825.1"/>
    <property type="molecule type" value="Genomic_DNA"/>
</dbReference>
<name>A0A8X6J8F4_TRICU</name>
<evidence type="ECO:0000313" key="1">
    <source>
        <dbReference type="EMBL" id="GFR24825.1"/>
    </source>
</evidence>